<dbReference type="NCBIfam" id="NF008453">
    <property type="entry name" value="PRK11308.1"/>
    <property type="match status" value="1"/>
</dbReference>
<evidence type="ECO:0000313" key="7">
    <source>
        <dbReference type="Proteomes" id="UP001317705"/>
    </source>
</evidence>
<evidence type="ECO:0000259" key="5">
    <source>
        <dbReference type="PROSITE" id="PS50893"/>
    </source>
</evidence>
<dbReference type="InterPro" id="IPR013563">
    <property type="entry name" value="Oligopep_ABC_C"/>
</dbReference>
<organism evidence="6 7">
    <name type="scientific">Geotalea uraniireducens</name>
    <dbReference type="NCBI Taxonomy" id="351604"/>
    <lineage>
        <taxon>Bacteria</taxon>
        <taxon>Pseudomonadati</taxon>
        <taxon>Thermodesulfobacteriota</taxon>
        <taxon>Desulfuromonadia</taxon>
        <taxon>Geobacterales</taxon>
        <taxon>Geobacteraceae</taxon>
        <taxon>Geotalea</taxon>
    </lineage>
</organism>
<protein>
    <submittedName>
        <fullName evidence="6">Peptide ABC transporter ATP-binding protein</fullName>
    </submittedName>
</protein>
<dbReference type="PROSITE" id="PS00211">
    <property type="entry name" value="ABC_TRANSPORTER_1"/>
    <property type="match status" value="1"/>
</dbReference>
<comment type="similarity">
    <text evidence="1">Belongs to the ABC transporter superfamily.</text>
</comment>
<dbReference type="Pfam" id="PF00005">
    <property type="entry name" value="ABC_tran"/>
    <property type="match status" value="1"/>
</dbReference>
<dbReference type="Pfam" id="PF08352">
    <property type="entry name" value="oligo_HPY"/>
    <property type="match status" value="1"/>
</dbReference>
<dbReference type="Gene3D" id="3.40.50.300">
    <property type="entry name" value="P-loop containing nucleotide triphosphate hydrolases"/>
    <property type="match status" value="1"/>
</dbReference>
<evidence type="ECO:0000256" key="1">
    <source>
        <dbReference type="ARBA" id="ARBA00005417"/>
    </source>
</evidence>
<gene>
    <name evidence="6" type="ORF">GURASL_30580</name>
</gene>
<dbReference type="InterPro" id="IPR027417">
    <property type="entry name" value="P-loop_NTPase"/>
</dbReference>
<dbReference type="PROSITE" id="PS50893">
    <property type="entry name" value="ABC_TRANSPORTER_2"/>
    <property type="match status" value="1"/>
</dbReference>
<dbReference type="InterPro" id="IPR003593">
    <property type="entry name" value="AAA+_ATPase"/>
</dbReference>
<dbReference type="GO" id="GO:0005524">
    <property type="term" value="F:ATP binding"/>
    <property type="evidence" value="ECO:0007669"/>
    <property type="project" value="UniProtKB-KW"/>
</dbReference>
<dbReference type="InterPro" id="IPR003439">
    <property type="entry name" value="ABC_transporter-like_ATP-bd"/>
</dbReference>
<dbReference type="PANTHER" id="PTHR43776:SF7">
    <property type="entry name" value="D,D-DIPEPTIDE TRANSPORT ATP-BINDING PROTEIN DDPF-RELATED"/>
    <property type="match status" value="1"/>
</dbReference>
<evidence type="ECO:0000313" key="6">
    <source>
        <dbReference type="EMBL" id="BDV44135.1"/>
    </source>
</evidence>
<dbReference type="NCBIfam" id="TIGR01727">
    <property type="entry name" value="oligo_HPY"/>
    <property type="match status" value="1"/>
</dbReference>
<dbReference type="SUPFAM" id="SSF52540">
    <property type="entry name" value="P-loop containing nucleoside triphosphate hydrolases"/>
    <property type="match status" value="1"/>
</dbReference>
<feature type="domain" description="ABC transporter" evidence="5">
    <location>
        <begin position="5"/>
        <end position="254"/>
    </location>
</feature>
<dbReference type="EMBL" id="AP027151">
    <property type="protein sequence ID" value="BDV44135.1"/>
    <property type="molecule type" value="Genomic_DNA"/>
</dbReference>
<name>A0ABN6VY75_9BACT</name>
<dbReference type="Proteomes" id="UP001317705">
    <property type="component" value="Chromosome"/>
</dbReference>
<reference evidence="6 7" key="1">
    <citation type="submission" date="2022-12" db="EMBL/GenBank/DDBJ databases">
        <title>Polyphasic characterization of Geotalea uranireducens NIT-SL11 newly isolated from a complex of sewage sludge and microbially reduced graphene oxide.</title>
        <authorList>
            <person name="Xie L."/>
            <person name="Yoshida N."/>
            <person name="Meng L."/>
        </authorList>
    </citation>
    <scope>NUCLEOTIDE SEQUENCE [LARGE SCALE GENOMIC DNA]</scope>
    <source>
        <strain evidence="6 7">NIT-SL11</strain>
    </source>
</reference>
<keyword evidence="3" id="KW-0547">Nucleotide-binding</keyword>
<dbReference type="SMART" id="SM00382">
    <property type="entry name" value="AAA"/>
    <property type="match status" value="1"/>
</dbReference>
<sequence length="326" mass="35582">MTPLLEATDLVKTFTVKTSPFAPPRQLRAVDGVTLRVAPGETLGIAGESGCGKSTLGKLLLGLLPPDGGTISYNGQALTAGSRRERLTLRKNLQMIFQDPFSSLNPRMRVGDIIGEPLIIHQLVPKTALRDQVLQLMGKVGLLPEHLHRYPHEFSGGQRQRIGIARALAASPQLIVADEPVSALDLSIQAQIINLLQELKREFGLAYIFIAHDLSVVRHMSDRVAIMYLGKIVETGEREAIFSNFRHPYTEALLSAIPRIGGAADGRRIILQGDPPTPLNPPPGCPFHPRCPYAEQICSTIVPQLTEKGHGHLAACHFSEKLYSRG</sequence>
<keyword evidence="7" id="KW-1185">Reference proteome</keyword>
<evidence type="ECO:0000256" key="3">
    <source>
        <dbReference type="ARBA" id="ARBA00022741"/>
    </source>
</evidence>
<evidence type="ECO:0000256" key="2">
    <source>
        <dbReference type="ARBA" id="ARBA00022448"/>
    </source>
</evidence>
<evidence type="ECO:0000256" key="4">
    <source>
        <dbReference type="ARBA" id="ARBA00022840"/>
    </source>
</evidence>
<dbReference type="CDD" id="cd03257">
    <property type="entry name" value="ABC_NikE_OppD_transporters"/>
    <property type="match status" value="1"/>
</dbReference>
<dbReference type="InterPro" id="IPR050319">
    <property type="entry name" value="ABC_transp_ATP-bind"/>
</dbReference>
<keyword evidence="4 6" id="KW-0067">ATP-binding</keyword>
<accession>A0ABN6VY75</accession>
<proteinExistence type="inferred from homology"/>
<dbReference type="InterPro" id="IPR017871">
    <property type="entry name" value="ABC_transporter-like_CS"/>
</dbReference>
<keyword evidence="2" id="KW-0813">Transport</keyword>
<dbReference type="PANTHER" id="PTHR43776">
    <property type="entry name" value="TRANSPORT ATP-BINDING PROTEIN"/>
    <property type="match status" value="1"/>
</dbReference>